<name>D0LLW5_HALO1</name>
<dbReference type="PRINTS" id="PR00812">
    <property type="entry name" value="BCTERIALGSPF"/>
</dbReference>
<evidence type="ECO:0000256" key="12">
    <source>
        <dbReference type="ARBA" id="ARBA00023136"/>
    </source>
</evidence>
<evidence type="ECO:0000256" key="2">
    <source>
        <dbReference type="ARBA" id="ARBA00004429"/>
    </source>
</evidence>
<organism evidence="17 18">
    <name type="scientific">Haliangium ochraceum (strain DSM 14365 / JCM 11303 / SMP-2)</name>
    <dbReference type="NCBI Taxonomy" id="502025"/>
    <lineage>
        <taxon>Bacteria</taxon>
        <taxon>Pseudomonadati</taxon>
        <taxon>Myxococcota</taxon>
        <taxon>Polyangia</taxon>
        <taxon>Haliangiales</taxon>
        <taxon>Kofleriaceae</taxon>
        <taxon>Haliangium</taxon>
    </lineage>
</organism>
<evidence type="ECO:0000256" key="14">
    <source>
        <dbReference type="RuleBase" id="RU003923"/>
    </source>
</evidence>
<comment type="similarity">
    <text evidence="3 14">Belongs to the GSP F family.</text>
</comment>
<feature type="transmembrane region" description="Helical" evidence="15">
    <location>
        <begin position="177"/>
        <end position="200"/>
    </location>
</feature>
<evidence type="ECO:0000256" key="7">
    <source>
        <dbReference type="ARBA" id="ARBA00022692"/>
    </source>
</evidence>
<dbReference type="OrthoDB" id="9805682at2"/>
<keyword evidence="7 14" id="KW-0812">Transmembrane</keyword>
<dbReference type="GO" id="GO:0015627">
    <property type="term" value="C:type II protein secretion system complex"/>
    <property type="evidence" value="ECO:0007669"/>
    <property type="project" value="InterPro"/>
</dbReference>
<protein>
    <recommendedName>
        <fullName evidence="13">General secretion pathway protein F</fullName>
    </recommendedName>
</protein>
<dbReference type="InterPro" id="IPR042094">
    <property type="entry name" value="T2SS_GspF_sf"/>
</dbReference>
<dbReference type="InterPro" id="IPR011850">
    <property type="entry name" value="T2SS_GspF"/>
</dbReference>
<dbReference type="InterPro" id="IPR003004">
    <property type="entry name" value="GspF/PilC"/>
</dbReference>
<keyword evidence="10" id="KW-0653">Protein transport</keyword>
<keyword evidence="18" id="KW-1185">Reference proteome</keyword>
<evidence type="ECO:0000256" key="1">
    <source>
        <dbReference type="ARBA" id="ARBA00002684"/>
    </source>
</evidence>
<keyword evidence="11 15" id="KW-1133">Transmembrane helix</keyword>
<dbReference type="NCBIfam" id="TIGR02120">
    <property type="entry name" value="GspF"/>
    <property type="match status" value="1"/>
</dbReference>
<dbReference type="STRING" id="502025.Hoch_2610"/>
<evidence type="ECO:0000256" key="8">
    <source>
        <dbReference type="ARBA" id="ARBA00022723"/>
    </source>
</evidence>
<proteinExistence type="inferred from homology"/>
<dbReference type="Pfam" id="PF00482">
    <property type="entry name" value="T2SSF"/>
    <property type="match status" value="2"/>
</dbReference>
<dbReference type="AlphaFoldDB" id="D0LLW5"/>
<dbReference type="RefSeq" id="WP_012827751.1">
    <property type="nucleotide sequence ID" value="NC_013440.1"/>
</dbReference>
<dbReference type="Proteomes" id="UP000001880">
    <property type="component" value="Chromosome"/>
</dbReference>
<dbReference type="PANTHER" id="PTHR30012">
    <property type="entry name" value="GENERAL SECRETION PATHWAY PROTEIN"/>
    <property type="match status" value="1"/>
</dbReference>
<evidence type="ECO:0000256" key="11">
    <source>
        <dbReference type="ARBA" id="ARBA00022989"/>
    </source>
</evidence>
<keyword evidence="5" id="KW-1003">Cell membrane</keyword>
<evidence type="ECO:0000313" key="18">
    <source>
        <dbReference type="Proteomes" id="UP000001880"/>
    </source>
</evidence>
<feature type="transmembrane region" description="Helical" evidence="15">
    <location>
        <begin position="384"/>
        <end position="405"/>
    </location>
</feature>
<feature type="transmembrane region" description="Helical" evidence="15">
    <location>
        <begin position="220"/>
        <end position="246"/>
    </location>
</feature>
<comment type="subcellular location">
    <subcellularLocation>
        <location evidence="2">Cell inner membrane</location>
        <topology evidence="2">Multi-pass membrane protein</topology>
    </subcellularLocation>
    <subcellularLocation>
        <location evidence="14">Cell membrane</location>
        <topology evidence="14">Multi-pass membrane protein</topology>
    </subcellularLocation>
</comment>
<dbReference type="GO" id="GO:0015628">
    <property type="term" value="P:protein secretion by the type II secretion system"/>
    <property type="evidence" value="ECO:0007669"/>
    <property type="project" value="InterPro"/>
</dbReference>
<dbReference type="InterPro" id="IPR018076">
    <property type="entry name" value="T2SS_GspF_dom"/>
</dbReference>
<keyword evidence="9" id="KW-0106">Calcium</keyword>
<evidence type="ECO:0000256" key="6">
    <source>
        <dbReference type="ARBA" id="ARBA00022519"/>
    </source>
</evidence>
<evidence type="ECO:0000256" key="4">
    <source>
        <dbReference type="ARBA" id="ARBA00022448"/>
    </source>
</evidence>
<keyword evidence="6" id="KW-0997">Cell inner membrane</keyword>
<dbReference type="GO" id="GO:0046872">
    <property type="term" value="F:metal ion binding"/>
    <property type="evidence" value="ECO:0007669"/>
    <property type="project" value="UniProtKB-KW"/>
</dbReference>
<dbReference type="Gene3D" id="1.20.81.30">
    <property type="entry name" value="Type II secretion system (T2SS), domain F"/>
    <property type="match status" value="2"/>
</dbReference>
<dbReference type="eggNOG" id="COG1459">
    <property type="taxonomic scope" value="Bacteria"/>
</dbReference>
<keyword evidence="8" id="KW-0479">Metal-binding</keyword>
<feature type="domain" description="Type II secretion system protein GspF" evidence="16">
    <location>
        <begin position="78"/>
        <end position="201"/>
    </location>
</feature>
<reference evidence="17 18" key="1">
    <citation type="journal article" date="2010" name="Stand. Genomic Sci.">
        <title>Complete genome sequence of Haliangium ochraceum type strain (SMP-2).</title>
        <authorList>
            <consortium name="US DOE Joint Genome Institute (JGI-PGF)"/>
            <person name="Ivanova N."/>
            <person name="Daum C."/>
            <person name="Lang E."/>
            <person name="Abt B."/>
            <person name="Kopitz M."/>
            <person name="Saunders E."/>
            <person name="Lapidus A."/>
            <person name="Lucas S."/>
            <person name="Glavina Del Rio T."/>
            <person name="Nolan M."/>
            <person name="Tice H."/>
            <person name="Copeland A."/>
            <person name="Cheng J.F."/>
            <person name="Chen F."/>
            <person name="Bruce D."/>
            <person name="Goodwin L."/>
            <person name="Pitluck S."/>
            <person name="Mavromatis K."/>
            <person name="Pati A."/>
            <person name="Mikhailova N."/>
            <person name="Chen A."/>
            <person name="Palaniappan K."/>
            <person name="Land M."/>
            <person name="Hauser L."/>
            <person name="Chang Y.J."/>
            <person name="Jeffries C.D."/>
            <person name="Detter J.C."/>
            <person name="Brettin T."/>
            <person name="Rohde M."/>
            <person name="Goker M."/>
            <person name="Bristow J."/>
            <person name="Markowitz V."/>
            <person name="Eisen J.A."/>
            <person name="Hugenholtz P."/>
            <person name="Kyrpides N.C."/>
            <person name="Klenk H.P."/>
        </authorList>
    </citation>
    <scope>NUCLEOTIDE SEQUENCE [LARGE SCALE GENOMIC DNA]</scope>
    <source>
        <strain evidence="18">DSM 14365 / CIP 107738 / JCM 11303 / AJ 13395 / SMP-2</strain>
    </source>
</reference>
<dbReference type="FunFam" id="1.20.81.30:FF:000001">
    <property type="entry name" value="Type II secretion system protein F"/>
    <property type="match status" value="2"/>
</dbReference>
<dbReference type="InterPro" id="IPR001992">
    <property type="entry name" value="T2SS_GspF/T4SS_PilC_CS"/>
</dbReference>
<sequence length="412" mass="45036">MPVYAYKGLGPSGKGVSGVRDADSPKSLRQLLRKDGVVVTEFNISKGGKKQGGAKGLQRDVQLGELLGRVKKTEVAAFTRQLATLLRAGIPLAESLGALFEQIENPKFQAIVGEVRTAVNEGSSLADALQKHPRVFDELFVSMVRAGELAGNLDEVLERLAEFMESSAQLRSKVQGAMIYPVIMIVVGIAIMSILMVAVVPKITMIFEQQDKALPWNTELLIAMSNLIGSLWWLLILLTGAAIYGVRKWARSERGKPRFHAWLLRLPLFGSLLRRVAIARFTRTMSTMLRAGVPMLRALDTSKDILGNAVLMDVVDRARTAVSEGESLAVTLRRSGHFPPAVTHMIGVGERAGELENMLMRISDAYENDVDTEIGRLTSLLTPVMVIGMALGVGFVIFSIMMPIMDMGSTFR</sequence>
<evidence type="ECO:0000259" key="16">
    <source>
        <dbReference type="Pfam" id="PF00482"/>
    </source>
</evidence>
<evidence type="ECO:0000313" key="17">
    <source>
        <dbReference type="EMBL" id="ACY15143.1"/>
    </source>
</evidence>
<dbReference type="EMBL" id="CP001804">
    <property type="protein sequence ID" value="ACY15143.1"/>
    <property type="molecule type" value="Genomic_DNA"/>
</dbReference>
<dbReference type="KEGG" id="hoh:Hoch_2610"/>
<evidence type="ECO:0000256" key="10">
    <source>
        <dbReference type="ARBA" id="ARBA00022927"/>
    </source>
</evidence>
<gene>
    <name evidence="17" type="ordered locus">Hoch_2610</name>
</gene>
<evidence type="ECO:0000256" key="5">
    <source>
        <dbReference type="ARBA" id="ARBA00022475"/>
    </source>
</evidence>
<evidence type="ECO:0000256" key="9">
    <source>
        <dbReference type="ARBA" id="ARBA00022837"/>
    </source>
</evidence>
<dbReference type="PROSITE" id="PS00874">
    <property type="entry name" value="T2SP_F"/>
    <property type="match status" value="1"/>
</dbReference>
<dbReference type="PANTHER" id="PTHR30012:SF0">
    <property type="entry name" value="TYPE II SECRETION SYSTEM PROTEIN F-RELATED"/>
    <property type="match status" value="1"/>
</dbReference>
<accession>D0LLW5</accession>
<keyword evidence="12 15" id="KW-0472">Membrane</keyword>
<keyword evidence="4 14" id="KW-0813">Transport</keyword>
<dbReference type="HOGENOM" id="CLU_035032_2_1_7"/>
<dbReference type="GO" id="GO:0005886">
    <property type="term" value="C:plasma membrane"/>
    <property type="evidence" value="ECO:0007669"/>
    <property type="project" value="UniProtKB-SubCell"/>
</dbReference>
<evidence type="ECO:0000256" key="13">
    <source>
        <dbReference type="ARBA" id="ARBA00030750"/>
    </source>
</evidence>
<evidence type="ECO:0000256" key="3">
    <source>
        <dbReference type="ARBA" id="ARBA00005745"/>
    </source>
</evidence>
<feature type="domain" description="Type II secretion system protein GspF" evidence="16">
    <location>
        <begin position="281"/>
        <end position="403"/>
    </location>
</feature>
<evidence type="ECO:0000256" key="15">
    <source>
        <dbReference type="SAM" id="Phobius"/>
    </source>
</evidence>
<comment type="function">
    <text evidence="1">Component of the type II secretion system inner membrane complex required for the energy-dependent secretion of extracellular factors such as proteases and toxins from the periplasm.</text>
</comment>